<accession>A0A4R5CN68</accession>
<dbReference type="OrthoDB" id="8419056at2"/>
<dbReference type="Proteomes" id="UP000294739">
    <property type="component" value="Unassembled WGS sequence"/>
</dbReference>
<comment type="caution">
    <text evidence="2">The sequence shown here is derived from an EMBL/GenBank/DDBJ whole genome shotgun (WGS) entry which is preliminary data.</text>
</comment>
<feature type="domain" description="Bacterial bifunctional deaminase-reductase C-terminal" evidence="1">
    <location>
        <begin position="9"/>
        <end position="191"/>
    </location>
</feature>
<dbReference type="InParanoid" id="A0A4R5CN68"/>
<dbReference type="SUPFAM" id="SSF53597">
    <property type="entry name" value="Dihydrofolate reductase-like"/>
    <property type="match status" value="1"/>
</dbReference>
<dbReference type="PANTHER" id="PTHR38011:SF11">
    <property type="entry name" value="2,5-DIAMINO-6-RIBOSYLAMINO-4(3H)-PYRIMIDINONE 5'-PHOSPHATE REDUCTASE"/>
    <property type="match status" value="1"/>
</dbReference>
<proteinExistence type="predicted"/>
<evidence type="ECO:0000313" key="3">
    <source>
        <dbReference type="Proteomes" id="UP000294739"/>
    </source>
</evidence>
<dbReference type="Pfam" id="PF01872">
    <property type="entry name" value="RibD_C"/>
    <property type="match status" value="1"/>
</dbReference>
<dbReference type="Gene3D" id="3.40.430.10">
    <property type="entry name" value="Dihydrofolate Reductase, subunit A"/>
    <property type="match status" value="1"/>
</dbReference>
<gene>
    <name evidence="2" type="ORF">E1269_26465</name>
</gene>
<dbReference type="GO" id="GO:0009231">
    <property type="term" value="P:riboflavin biosynthetic process"/>
    <property type="evidence" value="ECO:0007669"/>
    <property type="project" value="InterPro"/>
</dbReference>
<sequence length="202" mass="21932">MTSNTTPRRTVVANISLSLDGRVNGPGGEYDMSWIAPHAVTDAARDLMVRLTDTATTILLGRKNYEGFAGFWPPVADDENAEPRDRATARWLNSTEKVVFSTTLTDATWQNSWIAGADPAATVRRLREEPGGDIVIQNSSSLIRALLDAGEVDRMMINLCPELAGGGARLFEDGVPRTSWSLTDLSTSESGAICLVYDRVTN</sequence>
<dbReference type="GO" id="GO:0008703">
    <property type="term" value="F:5-amino-6-(5-phosphoribosylamino)uracil reductase activity"/>
    <property type="evidence" value="ECO:0007669"/>
    <property type="project" value="InterPro"/>
</dbReference>
<protein>
    <submittedName>
        <fullName evidence="2">Riboflavin biosynthesis protein RibD</fullName>
    </submittedName>
</protein>
<evidence type="ECO:0000259" key="1">
    <source>
        <dbReference type="Pfam" id="PF01872"/>
    </source>
</evidence>
<dbReference type="EMBL" id="SMKZ01000054">
    <property type="protein sequence ID" value="TDE00161.1"/>
    <property type="molecule type" value="Genomic_DNA"/>
</dbReference>
<dbReference type="InterPro" id="IPR050765">
    <property type="entry name" value="Riboflavin_Biosynth_HTPR"/>
</dbReference>
<dbReference type="AlphaFoldDB" id="A0A4R5CN68"/>
<dbReference type="InterPro" id="IPR002734">
    <property type="entry name" value="RibDG_C"/>
</dbReference>
<keyword evidence="3" id="KW-1185">Reference proteome</keyword>
<dbReference type="InterPro" id="IPR024072">
    <property type="entry name" value="DHFR-like_dom_sf"/>
</dbReference>
<dbReference type="RefSeq" id="WP_131900233.1">
    <property type="nucleotide sequence ID" value="NZ_SMKZ01000054.1"/>
</dbReference>
<organism evidence="2 3">
    <name type="scientific">Jiangella asiatica</name>
    <dbReference type="NCBI Taxonomy" id="2530372"/>
    <lineage>
        <taxon>Bacteria</taxon>
        <taxon>Bacillati</taxon>
        <taxon>Actinomycetota</taxon>
        <taxon>Actinomycetes</taxon>
        <taxon>Jiangellales</taxon>
        <taxon>Jiangellaceae</taxon>
        <taxon>Jiangella</taxon>
    </lineage>
</organism>
<dbReference type="PANTHER" id="PTHR38011">
    <property type="entry name" value="DIHYDROFOLATE REDUCTASE FAMILY PROTEIN (AFU_ORTHOLOGUE AFUA_8G06820)"/>
    <property type="match status" value="1"/>
</dbReference>
<evidence type="ECO:0000313" key="2">
    <source>
        <dbReference type="EMBL" id="TDE00161.1"/>
    </source>
</evidence>
<reference evidence="2 3" key="1">
    <citation type="submission" date="2019-03" db="EMBL/GenBank/DDBJ databases">
        <title>Draft genome sequences of novel Actinobacteria.</title>
        <authorList>
            <person name="Sahin N."/>
            <person name="Ay H."/>
            <person name="Saygin H."/>
        </authorList>
    </citation>
    <scope>NUCLEOTIDE SEQUENCE [LARGE SCALE GENOMIC DNA]</scope>
    <source>
        <strain evidence="2 3">5K138</strain>
    </source>
</reference>
<name>A0A4R5CN68_9ACTN</name>